<proteinExistence type="predicted"/>
<dbReference type="Proteomes" id="UP001209570">
    <property type="component" value="Unassembled WGS sequence"/>
</dbReference>
<organism evidence="2 3">
    <name type="scientific">Pythium insidiosum</name>
    <name type="common">Pythiosis disease agent</name>
    <dbReference type="NCBI Taxonomy" id="114742"/>
    <lineage>
        <taxon>Eukaryota</taxon>
        <taxon>Sar</taxon>
        <taxon>Stramenopiles</taxon>
        <taxon>Oomycota</taxon>
        <taxon>Peronosporomycetes</taxon>
        <taxon>Pythiales</taxon>
        <taxon>Pythiaceae</taxon>
        <taxon>Pythium</taxon>
    </lineage>
</organism>
<evidence type="ECO:0000256" key="1">
    <source>
        <dbReference type="SAM" id="MobiDB-lite"/>
    </source>
</evidence>
<feature type="compositionally biased region" description="Basic and acidic residues" evidence="1">
    <location>
        <begin position="254"/>
        <end position="268"/>
    </location>
</feature>
<gene>
    <name evidence="2" type="ORF">P43SY_003757</name>
</gene>
<feature type="compositionally biased region" description="Basic residues" evidence="1">
    <location>
        <begin position="200"/>
        <end position="215"/>
    </location>
</feature>
<feature type="compositionally biased region" description="Low complexity" evidence="1">
    <location>
        <begin position="277"/>
        <end position="286"/>
    </location>
</feature>
<protein>
    <submittedName>
        <fullName evidence="2">Uncharacterized protein</fullName>
    </submittedName>
</protein>
<feature type="compositionally biased region" description="Acidic residues" evidence="1">
    <location>
        <begin position="135"/>
        <end position="162"/>
    </location>
</feature>
<dbReference type="AlphaFoldDB" id="A0AAD5LD07"/>
<evidence type="ECO:0000313" key="2">
    <source>
        <dbReference type="EMBL" id="KAJ0393960.1"/>
    </source>
</evidence>
<name>A0AAD5LD07_PYTIN</name>
<dbReference type="EMBL" id="JAKCXM010000446">
    <property type="protein sequence ID" value="KAJ0393960.1"/>
    <property type="molecule type" value="Genomic_DNA"/>
</dbReference>
<sequence>MSSSSRVPLLVGGNKGRKPTRLPIAPRARPANVERAKRAPGAADDADATATTDAMTLGDEATPKPAAEPHRSPERAALPAVLPVAVAAPSVPAIQLPPPVSTPSPRPGGISPGSAIAVSLRRTAKKVGSYRDPSDSMDDPDGDDDADYEQTRDDDDDLDLPETDNPQIFMPARERATLWAKKVLEQSDDPNALALVPKKERTKRKRSNSAKRKELKSKFKYEEKHHPTLIEIALKASTAPLDSEIVDVISRMAEKDAQKKEAKRRSQSEDLGDGLQSPSTVSSSAVPTPPPVQEEFAEDRYGGYFRERKDSYDFSN</sequence>
<keyword evidence="3" id="KW-1185">Reference proteome</keyword>
<evidence type="ECO:0000313" key="3">
    <source>
        <dbReference type="Proteomes" id="UP001209570"/>
    </source>
</evidence>
<comment type="caution">
    <text evidence="2">The sequence shown here is derived from an EMBL/GenBank/DDBJ whole genome shotgun (WGS) entry which is preliminary data.</text>
</comment>
<feature type="region of interest" description="Disordered" evidence="1">
    <location>
        <begin position="1"/>
        <end position="78"/>
    </location>
</feature>
<feature type="compositionally biased region" description="Pro residues" evidence="1">
    <location>
        <begin position="95"/>
        <end position="106"/>
    </location>
</feature>
<feature type="region of interest" description="Disordered" evidence="1">
    <location>
        <begin position="186"/>
        <end position="220"/>
    </location>
</feature>
<feature type="compositionally biased region" description="Basic and acidic residues" evidence="1">
    <location>
        <begin position="298"/>
        <end position="316"/>
    </location>
</feature>
<feature type="region of interest" description="Disordered" evidence="1">
    <location>
        <begin position="254"/>
        <end position="316"/>
    </location>
</feature>
<reference evidence="2" key="1">
    <citation type="submission" date="2021-12" db="EMBL/GenBank/DDBJ databases">
        <title>Prjna785345.</title>
        <authorList>
            <person name="Rujirawat T."/>
            <person name="Krajaejun T."/>
        </authorList>
    </citation>
    <scope>NUCLEOTIDE SEQUENCE</scope>
    <source>
        <strain evidence="2">Pi057C3</strain>
    </source>
</reference>
<accession>A0AAD5LD07</accession>
<feature type="region of interest" description="Disordered" evidence="1">
    <location>
        <begin position="92"/>
        <end position="169"/>
    </location>
</feature>